<proteinExistence type="predicted"/>
<organism evidence="1 2">
    <name type="scientific">Mesocestoides corti</name>
    <name type="common">Flatworm</name>
    <dbReference type="NCBI Taxonomy" id="53468"/>
    <lineage>
        <taxon>Eukaryota</taxon>
        <taxon>Metazoa</taxon>
        <taxon>Spiralia</taxon>
        <taxon>Lophotrochozoa</taxon>
        <taxon>Platyhelminthes</taxon>
        <taxon>Cestoda</taxon>
        <taxon>Eucestoda</taxon>
        <taxon>Cyclophyllidea</taxon>
        <taxon>Mesocestoididae</taxon>
        <taxon>Mesocestoides</taxon>
    </lineage>
</organism>
<evidence type="ECO:0000313" key="2">
    <source>
        <dbReference type="Proteomes" id="UP000267029"/>
    </source>
</evidence>
<dbReference type="Proteomes" id="UP000267029">
    <property type="component" value="Unassembled WGS sequence"/>
</dbReference>
<evidence type="ECO:0000313" key="3">
    <source>
        <dbReference type="WBParaSite" id="MCU_003563-RA"/>
    </source>
</evidence>
<evidence type="ECO:0000313" key="1">
    <source>
        <dbReference type="EMBL" id="VDD81268.1"/>
    </source>
</evidence>
<sequence length="83" mass="8899">MFIIPICDEIAGRWAGDEPPGGGGQEWRGKAWVSPGRAVRCCKDSRRFGEGEGKGLGLIRRCFDSGTPSFQQVVSAQLTVTSA</sequence>
<dbReference type="WBParaSite" id="MCU_003563-RA">
    <property type="protein sequence ID" value="MCU_003563-RA"/>
    <property type="gene ID" value="MCU_003563"/>
</dbReference>
<reference evidence="3" key="2">
    <citation type="submission" date="2019-11" db="UniProtKB">
        <authorList>
            <consortium name="WormBaseParasite"/>
        </authorList>
    </citation>
    <scope>IDENTIFICATION</scope>
</reference>
<gene>
    <name evidence="1" type="ORF">MCOS_LOCUS7271</name>
</gene>
<reference evidence="1 2" key="1">
    <citation type="submission" date="2018-10" db="EMBL/GenBank/DDBJ databases">
        <authorList>
            <consortium name="Pathogen Informatics"/>
        </authorList>
    </citation>
    <scope>NUCLEOTIDE SEQUENCE [LARGE SCALE GENOMIC DNA]</scope>
</reference>
<accession>A0A0R3UIL0</accession>
<protein>
    <submittedName>
        <fullName evidence="1 3">Uncharacterized protein</fullName>
    </submittedName>
</protein>
<keyword evidence="2" id="KW-1185">Reference proteome</keyword>
<name>A0A0R3UIL0_MESCO</name>
<dbReference type="AlphaFoldDB" id="A0A0R3UIL0"/>
<dbReference type="EMBL" id="UXSR01005345">
    <property type="protein sequence ID" value="VDD81268.1"/>
    <property type="molecule type" value="Genomic_DNA"/>
</dbReference>